<evidence type="ECO:0000256" key="1">
    <source>
        <dbReference type="SAM" id="SignalP"/>
    </source>
</evidence>
<keyword evidence="4" id="KW-1185">Reference proteome</keyword>
<dbReference type="SUPFAM" id="SSF103247">
    <property type="entry name" value="TT1751-like"/>
    <property type="match status" value="1"/>
</dbReference>
<feature type="signal peptide" evidence="1">
    <location>
        <begin position="1"/>
        <end position="18"/>
    </location>
</feature>
<dbReference type="InterPro" id="IPR035923">
    <property type="entry name" value="TT1751-like_sf"/>
</dbReference>
<dbReference type="Gene3D" id="3.30.310.70">
    <property type="entry name" value="TT1751-like domain"/>
    <property type="match status" value="1"/>
</dbReference>
<dbReference type="AlphaFoldDB" id="A0A239LKR3"/>
<organism evidence="3 4">
    <name type="scientific">Ekhidna lutea</name>
    <dbReference type="NCBI Taxonomy" id="447679"/>
    <lineage>
        <taxon>Bacteria</taxon>
        <taxon>Pseudomonadati</taxon>
        <taxon>Bacteroidota</taxon>
        <taxon>Cytophagia</taxon>
        <taxon>Cytophagales</taxon>
        <taxon>Reichenbachiellaceae</taxon>
        <taxon>Ekhidna</taxon>
    </lineage>
</organism>
<feature type="chain" id="PRO_5013303324" evidence="1">
    <location>
        <begin position="19"/>
        <end position="147"/>
    </location>
</feature>
<feature type="domain" description="DUF302" evidence="2">
    <location>
        <begin position="57"/>
        <end position="113"/>
    </location>
</feature>
<evidence type="ECO:0000313" key="4">
    <source>
        <dbReference type="Proteomes" id="UP000198393"/>
    </source>
</evidence>
<evidence type="ECO:0000259" key="2">
    <source>
        <dbReference type="Pfam" id="PF03625"/>
    </source>
</evidence>
<sequence>MKQLLSAFALIVIVSANAQNLTTYLSNKSVDETVTRLVEIIKKKKLVYFETVEHDKVALDYGVEIPPTRMILFEDPNLMIELVSCRQTTALDLPMKILVWQEDEDVYIGFFDPKVMKKRFLLHECEDIITSMSRLKIRVVNEALKGD</sequence>
<dbReference type="EMBL" id="FZPD01000005">
    <property type="protein sequence ID" value="SNT30482.1"/>
    <property type="molecule type" value="Genomic_DNA"/>
</dbReference>
<protein>
    <submittedName>
        <fullName evidence="3">Uncharacterized conserved protein, DUF302 family</fullName>
    </submittedName>
</protein>
<accession>A0A239LKR3</accession>
<dbReference type="RefSeq" id="WP_089357971.1">
    <property type="nucleotide sequence ID" value="NZ_FZPD01000005.1"/>
</dbReference>
<dbReference type="Pfam" id="PF03625">
    <property type="entry name" value="DUF302"/>
    <property type="match status" value="1"/>
</dbReference>
<name>A0A239LKR3_EKHLU</name>
<dbReference type="CDD" id="cd14797">
    <property type="entry name" value="DUF302"/>
    <property type="match status" value="1"/>
</dbReference>
<reference evidence="3 4" key="1">
    <citation type="submission" date="2017-06" db="EMBL/GenBank/DDBJ databases">
        <authorList>
            <person name="Kim H.J."/>
            <person name="Triplett B.A."/>
        </authorList>
    </citation>
    <scope>NUCLEOTIDE SEQUENCE [LARGE SCALE GENOMIC DNA]</scope>
    <source>
        <strain evidence="3 4">DSM 19307</strain>
    </source>
</reference>
<keyword evidence="1" id="KW-0732">Signal</keyword>
<dbReference type="OrthoDB" id="9799367at2"/>
<proteinExistence type="predicted"/>
<evidence type="ECO:0000313" key="3">
    <source>
        <dbReference type="EMBL" id="SNT30482.1"/>
    </source>
</evidence>
<dbReference type="InterPro" id="IPR005180">
    <property type="entry name" value="DUF302"/>
</dbReference>
<gene>
    <name evidence="3" type="ORF">SAMN05421640_3310</name>
</gene>
<dbReference type="Proteomes" id="UP000198393">
    <property type="component" value="Unassembled WGS sequence"/>
</dbReference>